<dbReference type="EMBL" id="CAJNOT010005020">
    <property type="protein sequence ID" value="CAF1453018.1"/>
    <property type="molecule type" value="Genomic_DNA"/>
</dbReference>
<protein>
    <submittedName>
        <fullName evidence="1">Uncharacterized protein</fullName>
    </submittedName>
</protein>
<feature type="non-terminal residue" evidence="1">
    <location>
        <position position="1"/>
    </location>
</feature>
<dbReference type="AlphaFoldDB" id="A0A815PT83"/>
<proteinExistence type="predicted"/>
<organism evidence="1 2">
    <name type="scientific">Rotaria sordida</name>
    <dbReference type="NCBI Taxonomy" id="392033"/>
    <lineage>
        <taxon>Eukaryota</taxon>
        <taxon>Metazoa</taxon>
        <taxon>Spiralia</taxon>
        <taxon>Gnathifera</taxon>
        <taxon>Rotifera</taxon>
        <taxon>Eurotatoria</taxon>
        <taxon>Bdelloidea</taxon>
        <taxon>Philodinida</taxon>
        <taxon>Philodinidae</taxon>
        <taxon>Rotaria</taxon>
    </lineage>
</organism>
<evidence type="ECO:0000313" key="2">
    <source>
        <dbReference type="Proteomes" id="UP000663864"/>
    </source>
</evidence>
<sequence>RHPWKNVCSGVTFSCGSGSGHTNACFCVGRTCPDGCDSDSDCCTATVNGIRYVGYCLERFNSAYCRYRPSSR</sequence>
<reference evidence="1" key="1">
    <citation type="submission" date="2021-02" db="EMBL/GenBank/DDBJ databases">
        <authorList>
            <person name="Nowell W R."/>
        </authorList>
    </citation>
    <scope>NUCLEOTIDE SEQUENCE</scope>
</reference>
<name>A0A815PT83_9BILA</name>
<evidence type="ECO:0000313" key="1">
    <source>
        <dbReference type="EMBL" id="CAF1453018.1"/>
    </source>
</evidence>
<gene>
    <name evidence="1" type="ORF">ZHD862_LOCUS35354</name>
</gene>
<dbReference type="Proteomes" id="UP000663864">
    <property type="component" value="Unassembled WGS sequence"/>
</dbReference>
<accession>A0A815PT83</accession>
<comment type="caution">
    <text evidence="1">The sequence shown here is derived from an EMBL/GenBank/DDBJ whole genome shotgun (WGS) entry which is preliminary data.</text>
</comment>